<gene>
    <name evidence="8" type="ORF">BOTBODRAFT_281126</name>
</gene>
<keyword evidence="4" id="KW-0677">Repeat</keyword>
<dbReference type="GO" id="GO:0006623">
    <property type="term" value="P:protein targeting to vacuole"/>
    <property type="evidence" value="ECO:0007669"/>
    <property type="project" value="TreeGrafter"/>
</dbReference>
<comment type="subcellular location">
    <subcellularLocation>
        <location evidence="1">Endomembrane system</location>
    </subcellularLocation>
</comment>
<feature type="compositionally biased region" description="Low complexity" evidence="7">
    <location>
        <begin position="204"/>
        <end position="215"/>
    </location>
</feature>
<dbReference type="InterPro" id="IPR017105">
    <property type="entry name" value="AP3_complex_dsu"/>
</dbReference>
<evidence type="ECO:0000256" key="3">
    <source>
        <dbReference type="ARBA" id="ARBA00022448"/>
    </source>
</evidence>
<keyword evidence="3" id="KW-0813">Transport</keyword>
<dbReference type="InParanoid" id="A0A067MUK2"/>
<evidence type="ECO:0000256" key="1">
    <source>
        <dbReference type="ARBA" id="ARBA00004308"/>
    </source>
</evidence>
<dbReference type="GO" id="GO:0010008">
    <property type="term" value="C:endosome membrane"/>
    <property type="evidence" value="ECO:0007669"/>
    <property type="project" value="TreeGrafter"/>
</dbReference>
<dbReference type="GO" id="GO:0030123">
    <property type="term" value="C:AP-3 adaptor complex"/>
    <property type="evidence" value="ECO:0007669"/>
    <property type="project" value="InterPro"/>
</dbReference>
<keyword evidence="6" id="KW-0472">Membrane</keyword>
<sequence length="258" mass="28511">MHQLFTFIQADIAHRPQTTPLPTPIEGDGIPSSSAPFTPPATDADPSFPKSLYLLRPLFTSYELNYVATTAQANVRIPDGLDLDVWIIPIEKEAVQAEGEAPKNGTTKVGKKKEKGMRSDGKSKRRKKGDREAEQPDIPTATPEERAERKRQRAERMERMRDDPYYIRDTQPPNADESDDGVDDIPIVQLVLDDLPQAGGPSTLLSSAKVPSSASSLRIPMASTFHQYDAVEERPATPQPIKVKRKKKTTGKSKKAAL</sequence>
<feature type="compositionally biased region" description="Basic residues" evidence="7">
    <location>
        <begin position="242"/>
        <end position="258"/>
    </location>
</feature>
<dbReference type="AlphaFoldDB" id="A0A067MUK2"/>
<dbReference type="Proteomes" id="UP000027195">
    <property type="component" value="Unassembled WGS sequence"/>
</dbReference>
<feature type="region of interest" description="Disordered" evidence="7">
    <location>
        <begin position="98"/>
        <end position="215"/>
    </location>
</feature>
<keyword evidence="9" id="KW-1185">Reference proteome</keyword>
<feature type="compositionally biased region" description="Basic and acidic residues" evidence="7">
    <location>
        <begin position="143"/>
        <end position="166"/>
    </location>
</feature>
<feature type="region of interest" description="Disordered" evidence="7">
    <location>
        <begin position="230"/>
        <end position="258"/>
    </location>
</feature>
<evidence type="ECO:0000313" key="9">
    <source>
        <dbReference type="Proteomes" id="UP000027195"/>
    </source>
</evidence>
<name>A0A067MUK2_BOTB1</name>
<evidence type="ECO:0000256" key="7">
    <source>
        <dbReference type="SAM" id="MobiDB-lite"/>
    </source>
</evidence>
<evidence type="ECO:0000256" key="2">
    <source>
        <dbReference type="ARBA" id="ARBA00006613"/>
    </source>
</evidence>
<feature type="region of interest" description="Disordered" evidence="7">
    <location>
        <begin position="16"/>
        <end position="44"/>
    </location>
</feature>
<dbReference type="OrthoDB" id="10264595at2759"/>
<protein>
    <submittedName>
        <fullName evidence="8">Uncharacterized protein</fullName>
    </submittedName>
</protein>
<comment type="similarity">
    <text evidence="2">Belongs to the adaptor complexes large subunit family.</text>
</comment>
<dbReference type="PANTHER" id="PTHR22781">
    <property type="entry name" value="DELTA ADAPTIN-RELATED"/>
    <property type="match status" value="1"/>
</dbReference>
<dbReference type="EMBL" id="KL198031">
    <property type="protein sequence ID" value="KDQ15557.1"/>
    <property type="molecule type" value="Genomic_DNA"/>
</dbReference>
<dbReference type="GO" id="GO:0006896">
    <property type="term" value="P:Golgi to vacuole transport"/>
    <property type="evidence" value="ECO:0007669"/>
    <property type="project" value="TreeGrafter"/>
</dbReference>
<evidence type="ECO:0000256" key="4">
    <source>
        <dbReference type="ARBA" id="ARBA00022737"/>
    </source>
</evidence>
<keyword evidence="5" id="KW-0653">Protein transport</keyword>
<proteinExistence type="inferred from homology"/>
<organism evidence="8 9">
    <name type="scientific">Botryobasidium botryosum (strain FD-172 SS1)</name>
    <dbReference type="NCBI Taxonomy" id="930990"/>
    <lineage>
        <taxon>Eukaryota</taxon>
        <taxon>Fungi</taxon>
        <taxon>Dikarya</taxon>
        <taxon>Basidiomycota</taxon>
        <taxon>Agaricomycotina</taxon>
        <taxon>Agaricomycetes</taxon>
        <taxon>Cantharellales</taxon>
        <taxon>Botryobasidiaceae</taxon>
        <taxon>Botryobasidium</taxon>
    </lineage>
</organism>
<reference evidence="9" key="1">
    <citation type="journal article" date="2014" name="Proc. Natl. Acad. Sci. U.S.A.">
        <title>Extensive sampling of basidiomycete genomes demonstrates inadequacy of the white-rot/brown-rot paradigm for wood decay fungi.</title>
        <authorList>
            <person name="Riley R."/>
            <person name="Salamov A.A."/>
            <person name="Brown D.W."/>
            <person name="Nagy L.G."/>
            <person name="Floudas D."/>
            <person name="Held B.W."/>
            <person name="Levasseur A."/>
            <person name="Lombard V."/>
            <person name="Morin E."/>
            <person name="Otillar R."/>
            <person name="Lindquist E.A."/>
            <person name="Sun H."/>
            <person name="LaButti K.M."/>
            <person name="Schmutz J."/>
            <person name="Jabbour D."/>
            <person name="Luo H."/>
            <person name="Baker S.E."/>
            <person name="Pisabarro A.G."/>
            <person name="Walton J.D."/>
            <person name="Blanchette R.A."/>
            <person name="Henrissat B."/>
            <person name="Martin F."/>
            <person name="Cullen D."/>
            <person name="Hibbett D.S."/>
            <person name="Grigoriev I.V."/>
        </authorList>
    </citation>
    <scope>NUCLEOTIDE SEQUENCE [LARGE SCALE GENOMIC DNA]</scope>
    <source>
        <strain evidence="9">FD-172 SS1</strain>
    </source>
</reference>
<dbReference type="PANTHER" id="PTHR22781:SF12">
    <property type="entry name" value="AP-3 COMPLEX SUBUNIT DELTA-1"/>
    <property type="match status" value="1"/>
</dbReference>
<evidence type="ECO:0000313" key="8">
    <source>
        <dbReference type="EMBL" id="KDQ15557.1"/>
    </source>
</evidence>
<accession>A0A067MUK2</accession>
<feature type="compositionally biased region" description="Low complexity" evidence="7">
    <location>
        <begin position="31"/>
        <end position="44"/>
    </location>
</feature>
<evidence type="ECO:0000256" key="5">
    <source>
        <dbReference type="ARBA" id="ARBA00022927"/>
    </source>
</evidence>
<dbReference type="HOGENOM" id="CLU_1077652_0_0_1"/>
<evidence type="ECO:0000256" key="6">
    <source>
        <dbReference type="ARBA" id="ARBA00023136"/>
    </source>
</evidence>
<dbReference type="STRING" id="930990.A0A067MUK2"/>